<keyword evidence="9" id="KW-1185">Reference proteome</keyword>
<dbReference type="Pfam" id="PF01128">
    <property type="entry name" value="IspD"/>
    <property type="match status" value="1"/>
</dbReference>
<feature type="site" description="Positions MEP for the nucleophilic attack" evidence="7">
    <location>
        <position position="207"/>
    </location>
</feature>
<sequence>MNRCCASICGGTTPRAKRPDGSRWFVRTTALRKGSRPLKAETPDARPFVSVVIPAAGRGRRMGTKTNKQFLKLQDEPILYWTIRAFDESPRVDEIVVILNPDDWDIFNRDITSTHIFHHQIKTTAGGDTRSQSVYNGLKAADPRCSVVLIHDGARPMIGETLIGDSIDFALKYKAAIAAVPAKNTIKSVTPAGDGSSTLQVNQTLDRRVLYEVQTPQAFDYKLILSAYEAAAADHVEATDDAALVERLGLPVAIIPGDYNNIKITTSEDLMIINSFLTLMNKKNQHESGGRSI</sequence>
<evidence type="ECO:0000256" key="2">
    <source>
        <dbReference type="ARBA" id="ARBA00004787"/>
    </source>
</evidence>
<dbReference type="Proteomes" id="UP000473648">
    <property type="component" value="Unassembled WGS sequence"/>
</dbReference>
<dbReference type="EMBL" id="VOGB01000004">
    <property type="protein sequence ID" value="MQM72419.1"/>
    <property type="molecule type" value="Genomic_DNA"/>
</dbReference>
<dbReference type="FunFam" id="3.90.550.10:FF:000003">
    <property type="entry name" value="2-C-methyl-D-erythritol 4-phosphate cytidylyltransferase"/>
    <property type="match status" value="1"/>
</dbReference>
<name>A0A6L5GQ76_9FIRM</name>
<comment type="function">
    <text evidence="7">Catalyzes the formation of 4-diphosphocytidyl-2-C-methyl-D-erythritol from CTP and 2-C-methyl-D-erythritol 4-phosphate (MEP).</text>
</comment>
<dbReference type="AlphaFoldDB" id="A0A6L5GQ76"/>
<dbReference type="PROSITE" id="PS01295">
    <property type="entry name" value="ISPD"/>
    <property type="match status" value="1"/>
</dbReference>
<dbReference type="CDD" id="cd02516">
    <property type="entry name" value="CDP-ME_synthetase"/>
    <property type="match status" value="1"/>
</dbReference>
<feature type="site" description="Positions MEP for the nucleophilic attack" evidence="7">
    <location>
        <position position="263"/>
    </location>
</feature>
<evidence type="ECO:0000256" key="5">
    <source>
        <dbReference type="ARBA" id="ARBA00022695"/>
    </source>
</evidence>
<dbReference type="InterPro" id="IPR029044">
    <property type="entry name" value="Nucleotide-diphossugar_trans"/>
</dbReference>
<comment type="similarity">
    <text evidence="3 7">Belongs to the IspD/TarI cytidylyltransferase family. IspD subfamily.</text>
</comment>
<feature type="site" description="Transition state stabilizer" evidence="7">
    <location>
        <position position="61"/>
    </location>
</feature>
<dbReference type="HAMAP" id="MF_00108">
    <property type="entry name" value="IspD"/>
    <property type="match status" value="1"/>
</dbReference>
<dbReference type="GO" id="GO:0019288">
    <property type="term" value="P:isopentenyl diphosphate biosynthetic process, methylerythritol 4-phosphate pathway"/>
    <property type="evidence" value="ECO:0007669"/>
    <property type="project" value="UniProtKB-UniRule"/>
</dbReference>
<gene>
    <name evidence="7 8" type="primary">ispD</name>
    <name evidence="8" type="ORF">FRC53_03110</name>
</gene>
<dbReference type="InterPro" id="IPR034683">
    <property type="entry name" value="IspD/TarI"/>
</dbReference>
<evidence type="ECO:0000256" key="7">
    <source>
        <dbReference type="HAMAP-Rule" id="MF_00108"/>
    </source>
</evidence>
<accession>A0A6L5GQ76</accession>
<dbReference type="PANTHER" id="PTHR32125">
    <property type="entry name" value="2-C-METHYL-D-ERYTHRITOL 4-PHOSPHATE CYTIDYLYLTRANSFERASE, CHLOROPLASTIC"/>
    <property type="match status" value="1"/>
</dbReference>
<proteinExistence type="inferred from homology"/>
<dbReference type="EC" id="2.7.7.60" evidence="7"/>
<organism evidence="8 9">
    <name type="scientific">Candidatus Pseudoramibacter fermentans</name>
    <dbReference type="NCBI Taxonomy" id="2594427"/>
    <lineage>
        <taxon>Bacteria</taxon>
        <taxon>Bacillati</taxon>
        <taxon>Bacillota</taxon>
        <taxon>Clostridia</taxon>
        <taxon>Eubacteriales</taxon>
        <taxon>Eubacteriaceae</taxon>
        <taxon>Pseudoramibacter</taxon>
    </lineage>
</organism>
<dbReference type="NCBIfam" id="TIGR00453">
    <property type="entry name" value="ispD"/>
    <property type="match status" value="1"/>
</dbReference>
<feature type="site" description="Transition state stabilizer" evidence="7">
    <location>
        <position position="68"/>
    </location>
</feature>
<comment type="pathway">
    <text evidence="2 7">Isoprenoid biosynthesis; isopentenyl diphosphate biosynthesis via DXP pathway; isopentenyl diphosphate from 1-deoxy-D-xylulose 5-phosphate: step 2/6.</text>
</comment>
<keyword evidence="4 7" id="KW-0808">Transferase</keyword>
<dbReference type="PANTHER" id="PTHR32125:SF4">
    <property type="entry name" value="2-C-METHYL-D-ERYTHRITOL 4-PHOSPHATE CYTIDYLYLTRANSFERASE, CHLOROPLASTIC"/>
    <property type="match status" value="1"/>
</dbReference>
<dbReference type="InterPro" id="IPR018294">
    <property type="entry name" value="ISPD_synthase_CS"/>
</dbReference>
<dbReference type="SUPFAM" id="SSF53448">
    <property type="entry name" value="Nucleotide-diphospho-sugar transferases"/>
    <property type="match status" value="1"/>
</dbReference>
<keyword evidence="6 7" id="KW-0414">Isoprene biosynthesis</keyword>
<evidence type="ECO:0000256" key="3">
    <source>
        <dbReference type="ARBA" id="ARBA00009789"/>
    </source>
</evidence>
<evidence type="ECO:0000256" key="6">
    <source>
        <dbReference type="ARBA" id="ARBA00023229"/>
    </source>
</evidence>
<evidence type="ECO:0000313" key="8">
    <source>
        <dbReference type="EMBL" id="MQM72419.1"/>
    </source>
</evidence>
<evidence type="ECO:0000313" key="9">
    <source>
        <dbReference type="Proteomes" id="UP000473648"/>
    </source>
</evidence>
<evidence type="ECO:0000256" key="1">
    <source>
        <dbReference type="ARBA" id="ARBA00001282"/>
    </source>
</evidence>
<keyword evidence="5 7" id="KW-0548">Nucleotidyltransferase</keyword>
<evidence type="ECO:0000256" key="4">
    <source>
        <dbReference type="ARBA" id="ARBA00022679"/>
    </source>
</evidence>
<dbReference type="InterPro" id="IPR050088">
    <property type="entry name" value="IspD/TarI_cytidylyltransf_bact"/>
</dbReference>
<comment type="caution">
    <text evidence="8">The sequence shown here is derived from an EMBL/GenBank/DDBJ whole genome shotgun (WGS) entry which is preliminary data.</text>
</comment>
<reference evidence="8" key="1">
    <citation type="journal article" date="2020" name="Appl. Environ. Microbiol.">
        <title>Medium-Chain Fatty Acid Synthesis by 'Candidatus Weimeria bifida' gen. nov., sp. nov., and 'Candidatus Pseudoramibacter fermentans' sp. nov.</title>
        <authorList>
            <person name="Scarborough M.J."/>
            <person name="Myers K.S."/>
            <person name="Donohue T.J."/>
            <person name="Noguera D.R."/>
        </authorList>
    </citation>
    <scope>NUCLEOTIDE SEQUENCE</scope>
    <source>
        <strain evidence="8">EUB1.1</strain>
    </source>
</reference>
<comment type="catalytic activity">
    <reaction evidence="1 7">
        <text>2-C-methyl-D-erythritol 4-phosphate + CTP + H(+) = 4-CDP-2-C-methyl-D-erythritol + diphosphate</text>
        <dbReference type="Rhea" id="RHEA:13429"/>
        <dbReference type="ChEBI" id="CHEBI:15378"/>
        <dbReference type="ChEBI" id="CHEBI:33019"/>
        <dbReference type="ChEBI" id="CHEBI:37563"/>
        <dbReference type="ChEBI" id="CHEBI:57823"/>
        <dbReference type="ChEBI" id="CHEBI:58262"/>
        <dbReference type="EC" id="2.7.7.60"/>
    </reaction>
</comment>
<dbReference type="InterPro" id="IPR001228">
    <property type="entry name" value="IspD"/>
</dbReference>
<dbReference type="Gene3D" id="3.90.550.10">
    <property type="entry name" value="Spore Coat Polysaccharide Biosynthesis Protein SpsA, Chain A"/>
    <property type="match status" value="1"/>
</dbReference>
<dbReference type="GO" id="GO:0050518">
    <property type="term" value="F:2-C-methyl-D-erythritol 4-phosphate cytidylyltransferase activity"/>
    <property type="evidence" value="ECO:0007669"/>
    <property type="project" value="UniProtKB-UniRule"/>
</dbReference>
<dbReference type="UniPathway" id="UPA00056">
    <property type="reaction ID" value="UER00093"/>
</dbReference>
<protein>
    <recommendedName>
        <fullName evidence="7">2-C-methyl-D-erythritol 4-phosphate cytidylyltransferase</fullName>
        <ecNumber evidence="7">2.7.7.60</ecNumber>
    </recommendedName>
    <alternativeName>
        <fullName evidence="7">4-diphosphocytidyl-2C-methyl-D-erythritol synthase</fullName>
    </alternativeName>
    <alternativeName>
        <fullName evidence="7">MEP cytidylyltransferase</fullName>
        <shortName evidence="7">MCT</shortName>
    </alternativeName>
</protein>